<accession>A0A183UQ48</accession>
<dbReference type="GO" id="GO:0006508">
    <property type="term" value="P:proteolysis"/>
    <property type="evidence" value="ECO:0007669"/>
    <property type="project" value="InterPro"/>
</dbReference>
<proteinExistence type="inferred from homology"/>
<evidence type="ECO:0000256" key="7">
    <source>
        <dbReference type="PROSITE-ProRule" id="PRU10007"/>
    </source>
</evidence>
<dbReference type="Pfam" id="PF00171">
    <property type="entry name" value="Aldedh"/>
    <property type="match status" value="2"/>
</dbReference>
<dbReference type="WBParaSite" id="TCNE_0001061801-mRNA-1">
    <property type="protein sequence ID" value="TCNE_0001061801-mRNA-1"/>
    <property type="gene ID" value="TCNE_0001061801"/>
</dbReference>
<evidence type="ECO:0000256" key="4">
    <source>
        <dbReference type="ARBA" id="ARBA00023002"/>
    </source>
</evidence>
<dbReference type="PANTHER" id="PTHR43521">
    <property type="entry name" value="ALPHA-AMINOADIPIC SEMIALDEHYDE DEHYDROGENASE"/>
    <property type="match status" value="1"/>
</dbReference>
<dbReference type="SUPFAM" id="SSF53474">
    <property type="entry name" value="alpha/beta-Hydrolases"/>
    <property type="match status" value="1"/>
</dbReference>
<dbReference type="InterPro" id="IPR016161">
    <property type="entry name" value="Ald_DH/histidinol_DH"/>
</dbReference>
<evidence type="ECO:0000313" key="11">
    <source>
        <dbReference type="EMBL" id="VDM41939.1"/>
    </source>
</evidence>
<evidence type="ECO:0000256" key="3">
    <source>
        <dbReference type="ARBA" id="ARBA00022801"/>
    </source>
</evidence>
<dbReference type="Pfam" id="PF00326">
    <property type="entry name" value="Peptidase_S9"/>
    <property type="match status" value="1"/>
</dbReference>
<dbReference type="InterPro" id="IPR002471">
    <property type="entry name" value="Pept_S9_AS"/>
</dbReference>
<feature type="domain" description="Peptidase S9 prolyl oligopeptidase catalytic" evidence="10">
    <location>
        <begin position="879"/>
        <end position="1083"/>
    </location>
</feature>
<dbReference type="InterPro" id="IPR044638">
    <property type="entry name" value="ALDH7A1-like"/>
</dbReference>
<dbReference type="InterPro" id="IPR016163">
    <property type="entry name" value="Ald_DH_C"/>
</dbReference>
<evidence type="ECO:0000259" key="9">
    <source>
        <dbReference type="Pfam" id="PF00171"/>
    </source>
</evidence>
<reference evidence="11 12" key="2">
    <citation type="submission" date="2018-11" db="EMBL/GenBank/DDBJ databases">
        <authorList>
            <consortium name="Pathogen Informatics"/>
        </authorList>
    </citation>
    <scope>NUCLEOTIDE SEQUENCE [LARGE SCALE GENOMIC DNA]</scope>
</reference>
<dbReference type="AlphaFoldDB" id="A0A183UQ48"/>
<keyword evidence="12" id="KW-1185">Reference proteome</keyword>
<keyword evidence="5" id="KW-0520">NAD</keyword>
<dbReference type="Proteomes" id="UP000050794">
    <property type="component" value="Unassembled WGS sequence"/>
</dbReference>
<dbReference type="Gene3D" id="3.40.309.10">
    <property type="entry name" value="Aldehyde Dehydrogenase, Chain A, domain 2"/>
    <property type="match status" value="2"/>
</dbReference>
<evidence type="ECO:0000256" key="5">
    <source>
        <dbReference type="ARBA" id="ARBA00023027"/>
    </source>
</evidence>
<feature type="domain" description="Aldehyde dehydrogenase" evidence="9">
    <location>
        <begin position="53"/>
        <end position="364"/>
    </location>
</feature>
<dbReference type="EMBL" id="UYWY01020560">
    <property type="protein sequence ID" value="VDM41939.1"/>
    <property type="molecule type" value="Genomic_DNA"/>
</dbReference>
<protein>
    <recommendedName>
        <fullName evidence="6">aldehyde dehydrogenase (NAD(+))</fullName>
        <ecNumber evidence="6">1.2.1.3</ecNumber>
    </recommendedName>
</protein>
<comment type="similarity">
    <text evidence="1 8">Belongs to the aldehyde dehydrogenase family.</text>
</comment>
<evidence type="ECO:0000256" key="6">
    <source>
        <dbReference type="ARBA" id="ARBA00024226"/>
    </source>
</evidence>
<evidence type="ECO:0000256" key="1">
    <source>
        <dbReference type="ARBA" id="ARBA00009986"/>
    </source>
</evidence>
<keyword evidence="3" id="KW-0378">Hydrolase</keyword>
<dbReference type="EC" id="1.2.1.3" evidence="6"/>
<evidence type="ECO:0000256" key="2">
    <source>
        <dbReference type="ARBA" id="ARBA00011881"/>
    </source>
</evidence>
<dbReference type="CDD" id="cd07130">
    <property type="entry name" value="ALDH_F7_AASADH"/>
    <property type="match status" value="1"/>
</dbReference>
<sequence length="1096" mass="121069">MVSRQLLASMSGVHFIQKRLSSMLISDSKYAFLKDLGLSEENCGVFSGEWRASGTVEDYERAIKAASSAYQHWADVPAPRRGHIVRQIGDALREQQDKLGKLVSLEMGKILTEGIGEVQEYVDICDYAVGLSRSFAGQILPSERPGHVLLEQWNPLGVVGVISAFNFPCAVYGWNNALALVCGNAVLWKPAPSTPLTAIAITRLIEKVLKANDIPGGLCSLVTGNADVGQSLVKDKRINLISFTGSTAVGQIVGQQVQARFGKFLLELGGNNAIIVNEDADLDVVVPATVFAAVGTTGQRCTTTRRIIVHEKVYGDVINRLKKAYSQLESRIGDPLDSNSLIGPMHSLQAVMQYKAAIAEAIVQQELFMWNSKKWFQVSGLEEAIKINNEVSQGLSSSLFTRDIRNVFKWIGPKGSDCGIVNVNIPTSGAEIGGAFGGEKETGGGRESGSDSWKQYMRRSTCTINYSDALPARGVARFVPAIRGMATVSDYGSWESAIDADIITSGNCKVICELQANDGNCMQTNDSFAESVFWIEQLFPDGRRCIFESKDGGSPIQWTPPDISVRNAVHEYGGGSFFVADRYLLFVTTNGVYRQRSPGSEPEIIFEDGPSRRFADLFFHKISGADFYAWPRVSPDGRYFSWMQWNLPFMPWDETSVVVAEFCADGKLGKVIMELSEKDVNFQCPEWNSESQLHVICDRTNWWNVYSVDMEKAKLGENIYNVNAEIGAPQWQFADRHYATNQYGMLMNVSGKLVFKWWNGKVVHLETPMYTHFRCLALNTHNIAYCIASGPTRCTSVIRIDIQNNKVAVVRESRDANQIDNLDISVPELIRFSSGGCTVSGWFYPPFSRSFVAPEGTLPPVVLMAHGGPTANASNALEMKLQYFTSRGFAVFDVNYRGSTGFGTDYRNLLRKQWGIVDRDDMINAAQYLVDSRRVDAKRVCIMGSSAGGYLLLSTLLHSDVIRAASSLYGVSDLVGLYKDTHKFEYGYNEQLIGKYPEEAHIYESRSPLGKADQLSCPVAFFHGDQDTVVPLSQSIALHEALKARGIATLLIIFPGEGHGFRGTTAVRDSLIGSYYFFCRVLGIEPPFVKSEVLFP</sequence>
<dbReference type="GO" id="GO:0004252">
    <property type="term" value="F:serine-type endopeptidase activity"/>
    <property type="evidence" value="ECO:0007669"/>
    <property type="project" value="InterPro"/>
</dbReference>
<evidence type="ECO:0000259" key="10">
    <source>
        <dbReference type="Pfam" id="PF00326"/>
    </source>
</evidence>
<dbReference type="GO" id="GO:0004029">
    <property type="term" value="F:aldehyde dehydrogenase (NAD+) activity"/>
    <property type="evidence" value="ECO:0007669"/>
    <property type="project" value="UniProtKB-EC"/>
</dbReference>
<dbReference type="InterPro" id="IPR016162">
    <property type="entry name" value="Ald_DH_N"/>
</dbReference>
<dbReference type="Gene3D" id="3.40.605.10">
    <property type="entry name" value="Aldehyde Dehydrogenase, Chain A, domain 1"/>
    <property type="match status" value="2"/>
</dbReference>
<dbReference type="PANTHER" id="PTHR43521:SF1">
    <property type="entry name" value="ALPHA-AMINOADIPIC SEMIALDEHYDE DEHYDROGENASE"/>
    <property type="match status" value="1"/>
</dbReference>
<gene>
    <name evidence="11" type="ORF">TCNE_LOCUS10618</name>
</gene>
<reference evidence="13" key="1">
    <citation type="submission" date="2016-06" db="UniProtKB">
        <authorList>
            <consortium name="WormBaseParasite"/>
        </authorList>
    </citation>
    <scope>IDENTIFICATION</scope>
</reference>
<dbReference type="InterPro" id="IPR001375">
    <property type="entry name" value="Peptidase_S9_cat"/>
</dbReference>
<dbReference type="SUPFAM" id="SSF53720">
    <property type="entry name" value="ALDH-like"/>
    <property type="match status" value="1"/>
</dbReference>
<evidence type="ECO:0000256" key="8">
    <source>
        <dbReference type="RuleBase" id="RU003345"/>
    </source>
</evidence>
<feature type="active site" evidence="7">
    <location>
        <position position="267"/>
    </location>
</feature>
<feature type="domain" description="Aldehyde dehydrogenase" evidence="9">
    <location>
        <begin position="378"/>
        <end position="459"/>
    </location>
</feature>
<dbReference type="SUPFAM" id="SSF82171">
    <property type="entry name" value="DPP6 N-terminal domain-like"/>
    <property type="match status" value="1"/>
</dbReference>
<dbReference type="InterPro" id="IPR029510">
    <property type="entry name" value="Ald_DH_CS_GLU"/>
</dbReference>
<comment type="subunit">
    <text evidence="2">Homotetramer.</text>
</comment>
<dbReference type="InterPro" id="IPR029058">
    <property type="entry name" value="AB_hydrolase_fold"/>
</dbReference>
<organism evidence="12 13">
    <name type="scientific">Toxocara canis</name>
    <name type="common">Canine roundworm</name>
    <dbReference type="NCBI Taxonomy" id="6265"/>
    <lineage>
        <taxon>Eukaryota</taxon>
        <taxon>Metazoa</taxon>
        <taxon>Ecdysozoa</taxon>
        <taxon>Nematoda</taxon>
        <taxon>Chromadorea</taxon>
        <taxon>Rhabditida</taxon>
        <taxon>Spirurina</taxon>
        <taxon>Ascaridomorpha</taxon>
        <taxon>Ascaridoidea</taxon>
        <taxon>Toxocaridae</taxon>
        <taxon>Toxocara</taxon>
    </lineage>
</organism>
<dbReference type="PROSITE" id="PS00708">
    <property type="entry name" value="PRO_ENDOPEP_SER"/>
    <property type="match status" value="1"/>
</dbReference>
<dbReference type="InterPro" id="IPR015590">
    <property type="entry name" value="Aldehyde_DH_dom"/>
</dbReference>
<evidence type="ECO:0000313" key="13">
    <source>
        <dbReference type="WBParaSite" id="TCNE_0001061801-mRNA-1"/>
    </source>
</evidence>
<dbReference type="PROSITE" id="PS00687">
    <property type="entry name" value="ALDEHYDE_DEHYDR_GLU"/>
    <property type="match status" value="1"/>
</dbReference>
<dbReference type="Gene3D" id="3.40.50.1820">
    <property type="entry name" value="alpha/beta hydrolase"/>
    <property type="match status" value="1"/>
</dbReference>
<keyword evidence="4 8" id="KW-0560">Oxidoreductase</keyword>
<evidence type="ECO:0000313" key="12">
    <source>
        <dbReference type="Proteomes" id="UP000050794"/>
    </source>
</evidence>
<name>A0A183UQ48_TOXCA</name>